<organism evidence="3 4">
    <name type="scientific">Vibrio scophthalmi</name>
    <dbReference type="NCBI Taxonomy" id="45658"/>
    <lineage>
        <taxon>Bacteria</taxon>
        <taxon>Pseudomonadati</taxon>
        <taxon>Pseudomonadota</taxon>
        <taxon>Gammaproteobacteria</taxon>
        <taxon>Vibrionales</taxon>
        <taxon>Vibrionaceae</taxon>
        <taxon>Vibrio</taxon>
    </lineage>
</organism>
<evidence type="ECO:0000313" key="4">
    <source>
        <dbReference type="Proteomes" id="UP000092528"/>
    </source>
</evidence>
<dbReference type="InterPro" id="IPR035965">
    <property type="entry name" value="PAS-like_dom_sf"/>
</dbReference>
<dbReference type="GO" id="GO:0071111">
    <property type="term" value="F:cyclic-guanylate-specific phosphodiesterase activity"/>
    <property type="evidence" value="ECO:0007669"/>
    <property type="project" value="UniProtKB-EC"/>
</dbReference>
<dbReference type="AlphaFoldDB" id="A0A1C7FEI0"/>
<keyword evidence="4" id="KW-1185">Reference proteome</keyword>
<dbReference type="Gene3D" id="3.30.70.270">
    <property type="match status" value="1"/>
</dbReference>
<name>A0A1C7FEI0_9VIBR</name>
<feature type="domain" description="EAL" evidence="1">
    <location>
        <begin position="340"/>
        <end position="592"/>
    </location>
</feature>
<evidence type="ECO:0000259" key="2">
    <source>
        <dbReference type="PROSITE" id="PS50887"/>
    </source>
</evidence>
<dbReference type="Pfam" id="PF00563">
    <property type="entry name" value="EAL"/>
    <property type="match status" value="1"/>
</dbReference>
<dbReference type="PROSITE" id="PS50883">
    <property type="entry name" value="EAL"/>
    <property type="match status" value="1"/>
</dbReference>
<dbReference type="SMART" id="SM00052">
    <property type="entry name" value="EAL"/>
    <property type="match status" value="1"/>
</dbReference>
<dbReference type="InterPro" id="IPR000014">
    <property type="entry name" value="PAS"/>
</dbReference>
<dbReference type="PROSITE" id="PS50887">
    <property type="entry name" value="GGDEF"/>
    <property type="match status" value="1"/>
</dbReference>
<dbReference type="SMART" id="SM00267">
    <property type="entry name" value="GGDEF"/>
    <property type="match status" value="1"/>
</dbReference>
<feature type="domain" description="GGDEF" evidence="2">
    <location>
        <begin position="198"/>
        <end position="331"/>
    </location>
</feature>
<dbReference type="GeneID" id="96874720"/>
<dbReference type="EMBL" id="CP016415">
    <property type="protein sequence ID" value="ANU38331.1"/>
    <property type="molecule type" value="Genomic_DNA"/>
</dbReference>
<dbReference type="RefSeq" id="WP_065546208.1">
    <property type="nucleotide sequence ID" value="NZ_CP016415.1"/>
</dbReference>
<dbReference type="InterPro" id="IPR001633">
    <property type="entry name" value="EAL_dom"/>
</dbReference>
<dbReference type="SUPFAM" id="SSF55073">
    <property type="entry name" value="Nucleotide cyclase"/>
    <property type="match status" value="1"/>
</dbReference>
<dbReference type="NCBIfam" id="TIGR00229">
    <property type="entry name" value="sensory_box"/>
    <property type="match status" value="1"/>
</dbReference>
<accession>A0A1C7FEI0</accession>
<dbReference type="CDD" id="cd00130">
    <property type="entry name" value="PAS"/>
    <property type="match status" value="1"/>
</dbReference>
<keyword evidence="3" id="KW-0378">Hydrolase</keyword>
<dbReference type="PANTHER" id="PTHR44757">
    <property type="entry name" value="DIGUANYLATE CYCLASE DGCP"/>
    <property type="match status" value="1"/>
</dbReference>
<dbReference type="Pfam" id="PF08447">
    <property type="entry name" value="PAS_3"/>
    <property type="match status" value="1"/>
</dbReference>
<dbReference type="InterPro" id="IPR052155">
    <property type="entry name" value="Biofilm_reg_signaling"/>
</dbReference>
<dbReference type="CDD" id="cd01948">
    <property type="entry name" value="EAL"/>
    <property type="match status" value="1"/>
</dbReference>
<dbReference type="InterPro" id="IPR035919">
    <property type="entry name" value="EAL_sf"/>
</dbReference>
<evidence type="ECO:0000313" key="3">
    <source>
        <dbReference type="EMBL" id="ANU38331.1"/>
    </source>
</evidence>
<proteinExistence type="predicted"/>
<dbReference type="Proteomes" id="UP000092528">
    <property type="component" value="Chromosome 2"/>
</dbReference>
<reference evidence="3 4" key="1">
    <citation type="submission" date="2016-07" db="EMBL/GenBank/DDBJ databases">
        <title>Genome sequencing of Vibrio scophthalmi strain VS-05, an isolated from Paralichthys olivaceus.</title>
        <authorList>
            <person name="Han H.-J."/>
        </authorList>
    </citation>
    <scope>NUCLEOTIDE SEQUENCE [LARGE SCALE GENOMIC DNA]</scope>
    <source>
        <strain evidence="3 4">VS-05</strain>
    </source>
</reference>
<dbReference type="PATRIC" id="fig|45658.7.peg.3250"/>
<dbReference type="STRING" id="45658.VSVS12_03982"/>
<gene>
    <name evidence="3" type="ORF">VSVS05_03293</name>
</gene>
<dbReference type="Gene3D" id="3.30.450.20">
    <property type="entry name" value="PAS domain"/>
    <property type="match status" value="1"/>
</dbReference>
<dbReference type="InterPro" id="IPR029787">
    <property type="entry name" value="Nucleotide_cyclase"/>
</dbReference>
<evidence type="ECO:0000259" key="1">
    <source>
        <dbReference type="PROSITE" id="PS50883"/>
    </source>
</evidence>
<sequence length="592" mass="67588">MGTHLHSLLERQDEELTNSHAFSIDPKPHLDTSTPLSGGELDSLMNNHFKYVIDVLNDGLFYMTDPHHVFFYNPAFYQQFGLETGVQPIKQWLDRIHPLDRQNFEAQIAEHIQGEECKKITQYRVRKSNGQYIWIAGEGISKTLDGKRFLIGCHRDISDSKLMETYLQQAAFRDSASGLSNAQKLAVDLEALKLASNDHHSLIYIHLEDIRSHLSIHGPQILRNLMGHLLSSLDALSDTFVDIYRVRSDDFAILVQGHYDSEQIEQLGQRILTTYLDSIQANGYLWGNDIGIGILPNFDVQLSSEELIKIASQTSQFSREKQQNQLAIYHHTTKLKVERHFHIERELSRAISDNTLSVRFQPIIDAQKCVIASFEALVRWHDSEIGPIFPDEFISVAEKKGLIVELGYLVFNKACQFIKRYQETHQSQVRVNVNVSVLQLLNSQFPEQVKRIADEYGIETSQIVLELTETVILDGDKNAVSQLHRLDQFGFRLSLDDFGAGYTSLNSFFELPLKQIKVDKLMAWKSLDNPSTFQYLRFITQLCHANNVDVVIEGIENAAMQRTFTEMGANYLQGFWFAKPLCLASASHVTLI</sequence>
<dbReference type="InterPro" id="IPR013655">
    <property type="entry name" value="PAS_fold_3"/>
</dbReference>
<dbReference type="InterPro" id="IPR000160">
    <property type="entry name" value="GGDEF_dom"/>
</dbReference>
<dbReference type="Gene3D" id="3.20.20.450">
    <property type="entry name" value="EAL domain"/>
    <property type="match status" value="1"/>
</dbReference>
<dbReference type="InterPro" id="IPR043128">
    <property type="entry name" value="Rev_trsase/Diguanyl_cyclase"/>
</dbReference>
<dbReference type="SUPFAM" id="SSF55785">
    <property type="entry name" value="PYP-like sensor domain (PAS domain)"/>
    <property type="match status" value="1"/>
</dbReference>
<dbReference type="PANTHER" id="PTHR44757:SF2">
    <property type="entry name" value="BIOFILM ARCHITECTURE MAINTENANCE PROTEIN MBAA"/>
    <property type="match status" value="1"/>
</dbReference>
<dbReference type="EC" id="3.1.4.52" evidence="3"/>
<dbReference type="SUPFAM" id="SSF141868">
    <property type="entry name" value="EAL domain-like"/>
    <property type="match status" value="1"/>
</dbReference>
<protein>
    <submittedName>
        <fullName evidence="3">Cyclic-guanylate-specific phosphodiesterase</fullName>
        <ecNumber evidence="3">3.1.4.52</ecNumber>
    </submittedName>
</protein>